<protein>
    <recommendedName>
        <fullName evidence="7">Mitochondrial-processing peptidase subunit beta</fullName>
        <ecNumber evidence="6">3.4.24.64</ecNumber>
    </recommendedName>
    <alternativeName>
        <fullName evidence="15">Beta-MPP</fullName>
    </alternativeName>
</protein>
<dbReference type="EC" id="3.4.24.64" evidence="6"/>
<evidence type="ECO:0000256" key="1">
    <source>
        <dbReference type="ARBA" id="ARBA00001098"/>
    </source>
</evidence>
<dbReference type="InterPro" id="IPR011765">
    <property type="entry name" value="Pept_M16_N"/>
</dbReference>
<accession>A0AAW1BBJ9</accession>
<evidence type="ECO:0000256" key="15">
    <source>
        <dbReference type="ARBA" id="ARBA00031018"/>
    </source>
</evidence>
<dbReference type="EMBL" id="JAOTOJ010000006">
    <property type="protein sequence ID" value="KAK9399349.1"/>
    <property type="molecule type" value="Genomic_DNA"/>
</dbReference>
<dbReference type="SUPFAM" id="SSF63411">
    <property type="entry name" value="LuxS/MPP-like metallohydrolase"/>
    <property type="match status" value="2"/>
</dbReference>
<feature type="region of interest" description="Disordered" evidence="18">
    <location>
        <begin position="204"/>
        <end position="302"/>
    </location>
</feature>
<keyword evidence="11" id="KW-0862">Zinc</keyword>
<evidence type="ECO:0000313" key="22">
    <source>
        <dbReference type="Proteomes" id="UP001474421"/>
    </source>
</evidence>
<feature type="compositionally biased region" description="Pro residues" evidence="18">
    <location>
        <begin position="1"/>
        <end position="16"/>
    </location>
</feature>
<evidence type="ECO:0000256" key="13">
    <source>
        <dbReference type="ARBA" id="ARBA00023049"/>
    </source>
</evidence>
<evidence type="ECO:0000256" key="14">
    <source>
        <dbReference type="ARBA" id="ARBA00023128"/>
    </source>
</evidence>
<dbReference type="Proteomes" id="UP001474421">
    <property type="component" value="Unassembled WGS sequence"/>
</dbReference>
<comment type="subunit">
    <text evidence="5">Heterodimer of PMPCA (alpha) and PMPCB (beta) subunits, forming the mitochondrial processing protease (MPP) in which PMPCA is involved in substrate recognition and binding and PMPCB is the catalytic subunit.</text>
</comment>
<keyword evidence="22" id="KW-1185">Reference proteome</keyword>
<feature type="region of interest" description="Disordered" evidence="18">
    <location>
        <begin position="53"/>
        <end position="82"/>
    </location>
</feature>
<feature type="compositionally biased region" description="Low complexity" evidence="18">
    <location>
        <begin position="229"/>
        <end position="251"/>
    </location>
</feature>
<comment type="subcellular location">
    <subcellularLocation>
        <location evidence="3">Mitochondrion matrix</location>
    </subcellularLocation>
</comment>
<feature type="compositionally biased region" description="Low complexity" evidence="18">
    <location>
        <begin position="273"/>
        <end position="285"/>
    </location>
</feature>
<feature type="compositionally biased region" description="Pro residues" evidence="18">
    <location>
        <begin position="286"/>
        <end position="302"/>
    </location>
</feature>
<dbReference type="GO" id="GO:0005759">
    <property type="term" value="C:mitochondrial matrix"/>
    <property type="evidence" value="ECO:0007669"/>
    <property type="project" value="UniProtKB-SubCell"/>
</dbReference>
<dbReference type="GO" id="GO:0046872">
    <property type="term" value="F:metal ion binding"/>
    <property type="evidence" value="ECO:0007669"/>
    <property type="project" value="UniProtKB-KW"/>
</dbReference>
<evidence type="ECO:0000256" key="7">
    <source>
        <dbReference type="ARBA" id="ARBA00020510"/>
    </source>
</evidence>
<feature type="domain" description="Peptidase M16 C-terminal" evidence="20">
    <location>
        <begin position="621"/>
        <end position="805"/>
    </location>
</feature>
<dbReference type="GO" id="GO:0006627">
    <property type="term" value="P:protein processing involved in protein targeting to mitochondrion"/>
    <property type="evidence" value="ECO:0007669"/>
    <property type="project" value="UniProtKB-ARBA"/>
</dbReference>
<dbReference type="FunFam" id="3.30.830.10:FF:000002">
    <property type="entry name" value="Mitochondrial-processing peptidase subunit beta"/>
    <property type="match status" value="1"/>
</dbReference>
<comment type="cofactor">
    <cofactor evidence="2">
        <name>Zn(2+)</name>
        <dbReference type="ChEBI" id="CHEBI:29105"/>
    </cofactor>
</comment>
<evidence type="ECO:0000313" key="21">
    <source>
        <dbReference type="EMBL" id="KAK9399349.1"/>
    </source>
</evidence>
<keyword evidence="9" id="KW-0479">Metal-binding</keyword>
<dbReference type="Pfam" id="PF00675">
    <property type="entry name" value="Peptidase_M16"/>
    <property type="match status" value="1"/>
</dbReference>
<dbReference type="InterPro" id="IPR001431">
    <property type="entry name" value="Pept_M16_Zn_BS"/>
</dbReference>
<evidence type="ECO:0000256" key="4">
    <source>
        <dbReference type="ARBA" id="ARBA00007261"/>
    </source>
</evidence>
<keyword evidence="12" id="KW-0809">Transit peptide</keyword>
<organism evidence="21 22">
    <name type="scientific">Crotalus adamanteus</name>
    <name type="common">Eastern diamondback rattlesnake</name>
    <dbReference type="NCBI Taxonomy" id="8729"/>
    <lineage>
        <taxon>Eukaryota</taxon>
        <taxon>Metazoa</taxon>
        <taxon>Chordata</taxon>
        <taxon>Craniata</taxon>
        <taxon>Vertebrata</taxon>
        <taxon>Euteleostomi</taxon>
        <taxon>Lepidosauria</taxon>
        <taxon>Squamata</taxon>
        <taxon>Bifurcata</taxon>
        <taxon>Unidentata</taxon>
        <taxon>Episquamata</taxon>
        <taxon>Toxicofera</taxon>
        <taxon>Serpentes</taxon>
        <taxon>Colubroidea</taxon>
        <taxon>Viperidae</taxon>
        <taxon>Crotalinae</taxon>
        <taxon>Crotalus</taxon>
    </lineage>
</organism>
<comment type="caution">
    <text evidence="21">The sequence shown here is derived from an EMBL/GenBank/DDBJ whole genome shotgun (WGS) entry which is preliminary data.</text>
</comment>
<proteinExistence type="inferred from homology"/>
<feature type="compositionally biased region" description="Gly residues" evidence="18">
    <location>
        <begin position="72"/>
        <end position="82"/>
    </location>
</feature>
<evidence type="ECO:0000256" key="9">
    <source>
        <dbReference type="ARBA" id="ARBA00022723"/>
    </source>
</evidence>
<dbReference type="PANTHER" id="PTHR11851:SF103">
    <property type="entry name" value="MITOCHONDRIAL-PROCESSING PEPTIDASE SUBUNIT BETA"/>
    <property type="match status" value="1"/>
</dbReference>
<dbReference type="PROSITE" id="PS00143">
    <property type="entry name" value="INSULINASE"/>
    <property type="match status" value="1"/>
</dbReference>
<sequence>MSPPPRPRPLPTPRPWLPTTEGAPRVGAPSVSPRELTSSTEWRMVGAVRCRKSPGGRWDSGGSVMEGEGREGGSAAGGRGGSPALGILCGKGTRKMQLCRDPFCKASLDGIRSSCRDPPCKASLAGIRRDLSQRSLLVLGDLSPPPAGFLQRSPLQGFPLRVSLPRAIPSRGCFPEISPPPPAGLLRGCRDPLCQASLAGIRRDLSPPRAIPSGGGSPQKAHLSRRGSRGAPASSSIGGLGRLCPPGRRPAVPSPAGPSSAAARARQGRRLPRQPASPARSSSAGPPQPPPPARPRPCPPALARPPARELPCWLSSAGRMHVCTAYTCHRLQGLWEKGKAFPPPRRTLFHLPPPEFSPRLRRPRLRTWLGPAHPASDHVTRPSGIAPGSSAIFFFFRLPTKMATAVSAACRAGRRLFWTRPGHLSTRCATPGQRALHLGRNRYRATKVAPQIVLNVPETKVSTLDNGLRVASEDSGITTCTVGLWIDAGSRYENEKNNGTAHFLEHMAFKGTRKRSQLDLELEIENMGAHLNAYTSREQTVYYAKAFSKDLPRAVEILADIIQNSTLGEAEIERERGVILREMQEVETNLQEVVFDYLHATAYQNTALGRTILGPTENIKSINRNDLVEYITTHYKGPRIVLASAGGVAHEELLELAKYHFGNLPSIKKEGAPVLPPCQFTGSEIRVRDNKMPLAHLAIAVEAAGWCHPDTIPLMVANTLIGNWDRSFGGGMNLSSKLAQAACHGNLCHSFQSFNTCYTDTGLWGLYMVCEGTTLEDMMHYVQREWIRLCTSVTESEVARAKNLLKTNMLLQLDGSTPVCEDIGRQMLCYNRRIPIPELEARIEAVEAQTIQEVCTKYIYNKRPAVAAVGPLEQLPDYDRLCSGMYWLRD</sequence>
<comment type="similarity">
    <text evidence="4 17">Belongs to the peptidase M16 family.</text>
</comment>
<dbReference type="InterPro" id="IPR050361">
    <property type="entry name" value="MPP/UQCRC_Complex"/>
</dbReference>
<evidence type="ECO:0000256" key="8">
    <source>
        <dbReference type="ARBA" id="ARBA00022670"/>
    </source>
</evidence>
<evidence type="ECO:0000256" key="17">
    <source>
        <dbReference type="RuleBase" id="RU004447"/>
    </source>
</evidence>
<dbReference type="FunFam" id="3.30.830.10:FF:000001">
    <property type="entry name" value="Mitochondrial-processing peptidase subunit beta, mitochondrial"/>
    <property type="match status" value="1"/>
</dbReference>
<feature type="domain" description="Peptidase M16 N-terminal" evidence="19">
    <location>
        <begin position="469"/>
        <end position="615"/>
    </location>
</feature>
<name>A0AAW1BBJ9_CROAD</name>
<feature type="region of interest" description="Disordered" evidence="18">
    <location>
        <begin position="1"/>
        <end position="39"/>
    </location>
</feature>
<comment type="function">
    <text evidence="16">Catalytic subunit of the essential mitochondrial processing protease (MPP), which cleaves the mitochondrial sequence off newly imported precursors proteins. Preferentially, cleaves after an arginine at position P2. Required for PINK1 turnover by coupling PINK1 mitochondrial import and cleavage, which results in subsequent PINK1 proteolysis.</text>
</comment>
<reference evidence="21 22" key="1">
    <citation type="journal article" date="2024" name="Proc. Natl. Acad. Sci. U.S.A.">
        <title>The genetic regulatory architecture and epigenomic basis for age-related changes in rattlesnake venom.</title>
        <authorList>
            <person name="Hogan M.P."/>
            <person name="Holding M.L."/>
            <person name="Nystrom G.S."/>
            <person name="Colston T.J."/>
            <person name="Bartlett D.A."/>
            <person name="Mason A.J."/>
            <person name="Ellsworth S.A."/>
            <person name="Rautsaw R.M."/>
            <person name="Lawrence K.C."/>
            <person name="Strickland J.L."/>
            <person name="He B."/>
            <person name="Fraser P."/>
            <person name="Margres M.J."/>
            <person name="Gilbert D.M."/>
            <person name="Gibbs H.L."/>
            <person name="Parkinson C.L."/>
            <person name="Rokyta D.R."/>
        </authorList>
    </citation>
    <scope>NUCLEOTIDE SEQUENCE [LARGE SCALE GENOMIC DNA]</scope>
    <source>
        <strain evidence="21">DRR0105</strain>
    </source>
</reference>
<comment type="catalytic activity">
    <reaction evidence="1">
        <text>Release of N-terminal transit peptides from precursor proteins imported into the mitochondrion, typically with Arg in position P2.</text>
        <dbReference type="EC" id="3.4.24.64"/>
    </reaction>
</comment>
<keyword evidence="14" id="KW-0496">Mitochondrion</keyword>
<evidence type="ECO:0000259" key="20">
    <source>
        <dbReference type="Pfam" id="PF05193"/>
    </source>
</evidence>
<evidence type="ECO:0000259" key="19">
    <source>
        <dbReference type="Pfam" id="PF00675"/>
    </source>
</evidence>
<evidence type="ECO:0000256" key="18">
    <source>
        <dbReference type="SAM" id="MobiDB-lite"/>
    </source>
</evidence>
<evidence type="ECO:0000256" key="6">
    <source>
        <dbReference type="ARBA" id="ARBA00012299"/>
    </source>
</evidence>
<dbReference type="Pfam" id="PF05193">
    <property type="entry name" value="Peptidase_M16_C"/>
    <property type="match status" value="1"/>
</dbReference>
<evidence type="ECO:0000256" key="2">
    <source>
        <dbReference type="ARBA" id="ARBA00001947"/>
    </source>
</evidence>
<dbReference type="GO" id="GO:0004222">
    <property type="term" value="F:metalloendopeptidase activity"/>
    <property type="evidence" value="ECO:0007669"/>
    <property type="project" value="UniProtKB-EC"/>
</dbReference>
<keyword evidence="13" id="KW-0482">Metalloprotease</keyword>
<evidence type="ECO:0000256" key="5">
    <source>
        <dbReference type="ARBA" id="ARBA00011587"/>
    </source>
</evidence>
<dbReference type="InterPro" id="IPR007863">
    <property type="entry name" value="Peptidase_M16_C"/>
</dbReference>
<keyword evidence="8" id="KW-0645">Protease</keyword>
<dbReference type="Gene3D" id="3.30.830.10">
    <property type="entry name" value="Metalloenzyme, LuxS/M16 peptidase-like"/>
    <property type="match status" value="2"/>
</dbReference>
<keyword evidence="10" id="KW-0378">Hydrolase</keyword>
<evidence type="ECO:0000256" key="11">
    <source>
        <dbReference type="ARBA" id="ARBA00022833"/>
    </source>
</evidence>
<evidence type="ECO:0000256" key="10">
    <source>
        <dbReference type="ARBA" id="ARBA00022801"/>
    </source>
</evidence>
<dbReference type="InterPro" id="IPR011249">
    <property type="entry name" value="Metalloenz_LuxS/M16"/>
</dbReference>
<dbReference type="PANTHER" id="PTHR11851">
    <property type="entry name" value="METALLOPROTEASE"/>
    <property type="match status" value="1"/>
</dbReference>
<dbReference type="AlphaFoldDB" id="A0AAW1BBJ9"/>
<gene>
    <name evidence="21" type="ORF">NXF25_012368</name>
</gene>
<evidence type="ECO:0000256" key="16">
    <source>
        <dbReference type="ARBA" id="ARBA00045433"/>
    </source>
</evidence>
<evidence type="ECO:0000256" key="12">
    <source>
        <dbReference type="ARBA" id="ARBA00022946"/>
    </source>
</evidence>
<evidence type="ECO:0000256" key="3">
    <source>
        <dbReference type="ARBA" id="ARBA00004305"/>
    </source>
</evidence>